<proteinExistence type="predicted"/>
<keyword evidence="3" id="KW-1185">Reference proteome</keyword>
<gene>
    <name evidence="2" type="ORF">GGX14DRAFT_579172</name>
</gene>
<sequence>MAQFSSAFHRNSLLRIKQYTAATLFPSSFTFLKDGRGHTLSEIIPGPYDPDAPAAPHAVIIAVGVVSETKMFLTPAGNHNPGGQYPKPFAEAKYIFMINKPDDPTFAPDYAVSINALKKLQTSISKSGKNKWLIVQDGSEEAIRFSSPVFVRIGKDTTASESVDIATWPVHVHLREELDKIVQDYTVRDFPVFDMNHKRVEPGHVEAKMRGALVECSFRILHYNFGSEIAQIVILRPKPLQPASPYKKSANKPYRPAPMSAAEIHAQEQRSVNFFTPPISMPIAGPSTLPAPPQVIDNVQTATVQAETNKRTASEEPEGSKAKHAKTNESADSDDSE</sequence>
<evidence type="ECO:0000313" key="3">
    <source>
        <dbReference type="Proteomes" id="UP001219525"/>
    </source>
</evidence>
<dbReference type="AlphaFoldDB" id="A0AAD6URC4"/>
<accession>A0AAD6URC4</accession>
<reference evidence="2" key="1">
    <citation type="submission" date="2023-03" db="EMBL/GenBank/DDBJ databases">
        <title>Massive genome expansion in bonnet fungi (Mycena s.s.) driven by repeated elements and novel gene families across ecological guilds.</title>
        <authorList>
            <consortium name="Lawrence Berkeley National Laboratory"/>
            <person name="Harder C.B."/>
            <person name="Miyauchi S."/>
            <person name="Viragh M."/>
            <person name="Kuo A."/>
            <person name="Thoen E."/>
            <person name="Andreopoulos B."/>
            <person name="Lu D."/>
            <person name="Skrede I."/>
            <person name="Drula E."/>
            <person name="Henrissat B."/>
            <person name="Morin E."/>
            <person name="Kohler A."/>
            <person name="Barry K."/>
            <person name="LaButti K."/>
            <person name="Morin E."/>
            <person name="Salamov A."/>
            <person name="Lipzen A."/>
            <person name="Mereny Z."/>
            <person name="Hegedus B."/>
            <person name="Baldrian P."/>
            <person name="Stursova M."/>
            <person name="Weitz H."/>
            <person name="Taylor A."/>
            <person name="Grigoriev I.V."/>
            <person name="Nagy L.G."/>
            <person name="Martin F."/>
            <person name="Kauserud H."/>
        </authorList>
    </citation>
    <scope>NUCLEOTIDE SEQUENCE</scope>
    <source>
        <strain evidence="2">9144</strain>
    </source>
</reference>
<feature type="region of interest" description="Disordered" evidence="1">
    <location>
        <begin position="284"/>
        <end position="337"/>
    </location>
</feature>
<protein>
    <submittedName>
        <fullName evidence="2">Uncharacterized protein</fullName>
    </submittedName>
</protein>
<organism evidence="2 3">
    <name type="scientific">Mycena pura</name>
    <dbReference type="NCBI Taxonomy" id="153505"/>
    <lineage>
        <taxon>Eukaryota</taxon>
        <taxon>Fungi</taxon>
        <taxon>Dikarya</taxon>
        <taxon>Basidiomycota</taxon>
        <taxon>Agaricomycotina</taxon>
        <taxon>Agaricomycetes</taxon>
        <taxon>Agaricomycetidae</taxon>
        <taxon>Agaricales</taxon>
        <taxon>Marasmiineae</taxon>
        <taxon>Mycenaceae</taxon>
        <taxon>Mycena</taxon>
    </lineage>
</organism>
<comment type="caution">
    <text evidence="2">The sequence shown here is derived from an EMBL/GenBank/DDBJ whole genome shotgun (WGS) entry which is preliminary data.</text>
</comment>
<feature type="compositionally biased region" description="Polar residues" evidence="1">
    <location>
        <begin position="297"/>
        <end position="307"/>
    </location>
</feature>
<name>A0AAD6URC4_9AGAR</name>
<feature type="compositionally biased region" description="Basic and acidic residues" evidence="1">
    <location>
        <begin position="308"/>
        <end position="329"/>
    </location>
</feature>
<evidence type="ECO:0000256" key="1">
    <source>
        <dbReference type="SAM" id="MobiDB-lite"/>
    </source>
</evidence>
<dbReference type="EMBL" id="JARJCW010000136">
    <property type="protein sequence ID" value="KAJ7191202.1"/>
    <property type="molecule type" value="Genomic_DNA"/>
</dbReference>
<evidence type="ECO:0000313" key="2">
    <source>
        <dbReference type="EMBL" id="KAJ7191202.1"/>
    </source>
</evidence>
<dbReference type="Proteomes" id="UP001219525">
    <property type="component" value="Unassembled WGS sequence"/>
</dbReference>